<dbReference type="AlphaFoldDB" id="A0A7I9VTL6"/>
<protein>
    <submittedName>
        <fullName evidence="1">Uncharacterized protein</fullName>
    </submittedName>
</protein>
<name>A0A7I9VTL6_MYCAG</name>
<gene>
    <name evidence="1" type="ORF">MAGR_00280</name>
</gene>
<reference evidence="1 2" key="1">
    <citation type="journal article" date="2019" name="Emerg. Microbes Infect.">
        <title>Comprehensive subspecies identification of 175 nontuberculous mycobacteria species based on 7547 genomic profiles.</title>
        <authorList>
            <person name="Matsumoto Y."/>
            <person name="Kinjo T."/>
            <person name="Motooka D."/>
            <person name="Nabeya D."/>
            <person name="Jung N."/>
            <person name="Uechi K."/>
            <person name="Horii T."/>
            <person name="Iida T."/>
            <person name="Fujita J."/>
            <person name="Nakamura S."/>
        </authorList>
    </citation>
    <scope>NUCLEOTIDE SEQUENCE [LARGE SCALE GENOMIC DNA]</scope>
    <source>
        <strain evidence="1 2">JCM 6377</strain>
    </source>
</reference>
<accession>A0A7I9VTL6</accession>
<proteinExistence type="predicted"/>
<dbReference type="Proteomes" id="UP000465302">
    <property type="component" value="Unassembled WGS sequence"/>
</dbReference>
<evidence type="ECO:0000313" key="2">
    <source>
        <dbReference type="Proteomes" id="UP000465302"/>
    </source>
</evidence>
<comment type="caution">
    <text evidence="1">The sequence shown here is derived from an EMBL/GenBank/DDBJ whole genome shotgun (WGS) entry which is preliminary data.</text>
</comment>
<sequence>MRWPPREHMLYVRVRAAAVSRRTASHQGRGNGSCVYADVATRTSVAITKTRLTPHFKTAERLTNLVAAELSAAP</sequence>
<dbReference type="EMBL" id="BLKS01000001">
    <property type="protein sequence ID" value="GFG48587.1"/>
    <property type="molecule type" value="Genomic_DNA"/>
</dbReference>
<organism evidence="1 2">
    <name type="scientific">Mycolicibacterium agri</name>
    <name type="common">Mycobacterium agri</name>
    <dbReference type="NCBI Taxonomy" id="36811"/>
    <lineage>
        <taxon>Bacteria</taxon>
        <taxon>Bacillati</taxon>
        <taxon>Actinomycetota</taxon>
        <taxon>Actinomycetes</taxon>
        <taxon>Mycobacteriales</taxon>
        <taxon>Mycobacteriaceae</taxon>
        <taxon>Mycolicibacterium</taxon>
    </lineage>
</organism>
<evidence type="ECO:0000313" key="1">
    <source>
        <dbReference type="EMBL" id="GFG48587.1"/>
    </source>
</evidence>